<keyword evidence="2" id="KW-0547">Nucleotide-binding</keyword>
<dbReference type="PANTHER" id="PTHR23274:SF51">
    <property type="entry name" value="OS03G0423850 PROTEIN"/>
    <property type="match status" value="1"/>
</dbReference>
<dbReference type="InterPro" id="IPR049163">
    <property type="entry name" value="Pif1-like_2B_dom"/>
</dbReference>
<dbReference type="PANTHER" id="PTHR23274">
    <property type="entry name" value="DNA HELICASE-RELATED"/>
    <property type="match status" value="1"/>
</dbReference>
<sequence length="146" mass="16575">MNKLGKDIVEIPEKYIVRKSIAVKNFGSSGFDTENLADSITYEDQEEEDNFQLDFINGMPSGMPPHVLNLKVGAFIMLLRSLNPFTGLCNGMRLIIWKLMSNVIDAEILTGHTKGSHAFILRVMLCPSDSNLTFQLHRRQFLVRLF</sequence>
<dbReference type="Proteomes" id="UP000886998">
    <property type="component" value="Unassembled WGS sequence"/>
</dbReference>
<dbReference type="GO" id="GO:0004386">
    <property type="term" value="F:helicase activity"/>
    <property type="evidence" value="ECO:0007669"/>
    <property type="project" value="UniProtKB-KW"/>
</dbReference>
<keyword evidence="2" id="KW-0347">Helicase</keyword>
<dbReference type="AlphaFoldDB" id="A0A8X7BUE7"/>
<evidence type="ECO:0000313" key="2">
    <source>
        <dbReference type="EMBL" id="GFY42409.1"/>
    </source>
</evidence>
<keyword evidence="3" id="KW-1185">Reference proteome</keyword>
<evidence type="ECO:0000313" key="3">
    <source>
        <dbReference type="Proteomes" id="UP000886998"/>
    </source>
</evidence>
<reference evidence="2" key="1">
    <citation type="submission" date="2020-08" db="EMBL/GenBank/DDBJ databases">
        <title>Multicomponent nature underlies the extraordinary mechanical properties of spider dragline silk.</title>
        <authorList>
            <person name="Kono N."/>
            <person name="Nakamura H."/>
            <person name="Mori M."/>
            <person name="Yoshida Y."/>
            <person name="Ohtoshi R."/>
            <person name="Malay A.D."/>
            <person name="Moran D.A.P."/>
            <person name="Tomita M."/>
            <person name="Numata K."/>
            <person name="Arakawa K."/>
        </authorList>
    </citation>
    <scope>NUCLEOTIDE SEQUENCE</scope>
</reference>
<evidence type="ECO:0000259" key="1">
    <source>
        <dbReference type="Pfam" id="PF21530"/>
    </source>
</evidence>
<dbReference type="EMBL" id="BMAV01003054">
    <property type="protein sequence ID" value="GFY42409.1"/>
    <property type="molecule type" value="Genomic_DNA"/>
</dbReference>
<dbReference type="GO" id="GO:0005657">
    <property type="term" value="C:replication fork"/>
    <property type="evidence" value="ECO:0007669"/>
    <property type="project" value="TreeGrafter"/>
</dbReference>
<keyword evidence="2" id="KW-0067">ATP-binding</keyword>
<dbReference type="Pfam" id="PF21530">
    <property type="entry name" value="Pif1_2B_dom"/>
    <property type="match status" value="1"/>
</dbReference>
<proteinExistence type="predicted"/>
<dbReference type="OrthoDB" id="272985at2759"/>
<name>A0A8X7BUE7_9ARAC</name>
<protein>
    <submittedName>
        <fullName evidence="2">ATP-dependent DNA helicase</fullName>
    </submittedName>
</protein>
<organism evidence="2 3">
    <name type="scientific">Trichonephila inaurata madagascariensis</name>
    <dbReference type="NCBI Taxonomy" id="2747483"/>
    <lineage>
        <taxon>Eukaryota</taxon>
        <taxon>Metazoa</taxon>
        <taxon>Ecdysozoa</taxon>
        <taxon>Arthropoda</taxon>
        <taxon>Chelicerata</taxon>
        <taxon>Arachnida</taxon>
        <taxon>Araneae</taxon>
        <taxon>Araneomorphae</taxon>
        <taxon>Entelegynae</taxon>
        <taxon>Araneoidea</taxon>
        <taxon>Nephilidae</taxon>
        <taxon>Trichonephila</taxon>
        <taxon>Trichonephila inaurata</taxon>
    </lineage>
</organism>
<comment type="caution">
    <text evidence="2">The sequence shown here is derived from an EMBL/GenBank/DDBJ whole genome shotgun (WGS) entry which is preliminary data.</text>
</comment>
<accession>A0A8X7BUE7</accession>
<dbReference type="GO" id="GO:0006260">
    <property type="term" value="P:DNA replication"/>
    <property type="evidence" value="ECO:0007669"/>
    <property type="project" value="TreeGrafter"/>
</dbReference>
<gene>
    <name evidence="2" type="primary">AVEN_114107_1</name>
    <name evidence="2" type="ORF">TNIN_238761</name>
</gene>
<feature type="domain" description="DNA helicase Pif1-like 2B" evidence="1">
    <location>
        <begin position="61"/>
        <end position="99"/>
    </location>
</feature>
<keyword evidence="2" id="KW-0378">Hydrolase</keyword>